<comment type="caution">
    <text evidence="1">The sequence shown here is derived from an EMBL/GenBank/DDBJ whole genome shotgun (WGS) entry which is preliminary data.</text>
</comment>
<dbReference type="AlphaFoldDB" id="A0A0R1PA68"/>
<dbReference type="EMBL" id="AZEQ01000013">
    <property type="protein sequence ID" value="KRL25192.1"/>
    <property type="molecule type" value="Genomic_DNA"/>
</dbReference>
<proteinExistence type="predicted"/>
<name>A0A0R1PA68_LIMMU</name>
<evidence type="ECO:0000313" key="1">
    <source>
        <dbReference type="EMBL" id="KRL25192.1"/>
    </source>
</evidence>
<protein>
    <submittedName>
        <fullName evidence="1">Uncharacterized protein</fullName>
    </submittedName>
</protein>
<gene>
    <name evidence="1" type="ORF">FC47_GL000452</name>
</gene>
<dbReference type="Proteomes" id="UP000050901">
    <property type="component" value="Unassembled WGS sequence"/>
</dbReference>
<organism evidence="1 2">
    <name type="scientific">Limosilactobacillus mucosae DSM 13345</name>
    <dbReference type="NCBI Taxonomy" id="1423771"/>
    <lineage>
        <taxon>Bacteria</taxon>
        <taxon>Bacillati</taxon>
        <taxon>Bacillota</taxon>
        <taxon>Bacilli</taxon>
        <taxon>Lactobacillales</taxon>
        <taxon>Lactobacillaceae</taxon>
        <taxon>Limosilactobacillus</taxon>
    </lineage>
</organism>
<dbReference type="PATRIC" id="fig|1423771.3.peg.461"/>
<sequence>MKQDFVEVDIPRAKKPVAKHSRLTAIVSLHQVKINVYQEADPALVSEIIKAVAAYAG</sequence>
<reference evidence="1 2" key="1">
    <citation type="journal article" date="2015" name="Genome Announc.">
        <title>Expanding the biotechnology potential of lactobacilli through comparative genomics of 213 strains and associated genera.</title>
        <authorList>
            <person name="Sun Z."/>
            <person name="Harris H.M."/>
            <person name="McCann A."/>
            <person name="Guo C."/>
            <person name="Argimon S."/>
            <person name="Zhang W."/>
            <person name="Yang X."/>
            <person name="Jeffery I.B."/>
            <person name="Cooney J.C."/>
            <person name="Kagawa T.F."/>
            <person name="Liu W."/>
            <person name="Song Y."/>
            <person name="Salvetti E."/>
            <person name="Wrobel A."/>
            <person name="Rasinkangas P."/>
            <person name="Parkhill J."/>
            <person name="Rea M.C."/>
            <person name="O'Sullivan O."/>
            <person name="Ritari J."/>
            <person name="Douillard F.P."/>
            <person name="Paul Ross R."/>
            <person name="Yang R."/>
            <person name="Briner A.E."/>
            <person name="Felis G.E."/>
            <person name="de Vos W.M."/>
            <person name="Barrangou R."/>
            <person name="Klaenhammer T.R."/>
            <person name="Caufield P.W."/>
            <person name="Cui Y."/>
            <person name="Zhang H."/>
            <person name="O'Toole P.W."/>
        </authorList>
    </citation>
    <scope>NUCLEOTIDE SEQUENCE [LARGE SCALE GENOMIC DNA]</scope>
    <source>
        <strain evidence="1 2">DSM 13345</strain>
    </source>
</reference>
<accession>A0A0R1PA68</accession>
<evidence type="ECO:0000313" key="2">
    <source>
        <dbReference type="Proteomes" id="UP000050901"/>
    </source>
</evidence>
<dbReference type="RefSeq" id="WP_155519153.1">
    <property type="nucleotide sequence ID" value="NZ_AZEQ01000013.1"/>
</dbReference>